<proteinExistence type="predicted"/>
<keyword evidence="4 5" id="KW-0472">Membrane</keyword>
<protein>
    <recommendedName>
        <fullName evidence="6">STAS domain-containing protein</fullName>
    </recommendedName>
</protein>
<dbReference type="Pfam" id="PF01740">
    <property type="entry name" value="STAS"/>
    <property type="match status" value="1"/>
</dbReference>
<dbReference type="InterPro" id="IPR002645">
    <property type="entry name" value="STAS_dom"/>
</dbReference>
<dbReference type="GO" id="GO:0016020">
    <property type="term" value="C:membrane"/>
    <property type="evidence" value="ECO:0007669"/>
    <property type="project" value="UniProtKB-SubCell"/>
</dbReference>
<evidence type="ECO:0000256" key="4">
    <source>
        <dbReference type="ARBA" id="ARBA00023136"/>
    </source>
</evidence>
<keyword evidence="8" id="KW-1185">Reference proteome</keyword>
<evidence type="ECO:0000259" key="6">
    <source>
        <dbReference type="PROSITE" id="PS50801"/>
    </source>
</evidence>
<feature type="transmembrane region" description="Helical" evidence="5">
    <location>
        <begin position="201"/>
        <end position="229"/>
    </location>
</feature>
<dbReference type="Proteomes" id="UP001497497">
    <property type="component" value="Unassembled WGS sequence"/>
</dbReference>
<gene>
    <name evidence="7" type="ORF">GSLYS_00016959001</name>
</gene>
<dbReference type="PANTHER" id="PTHR11814">
    <property type="entry name" value="SULFATE TRANSPORTER"/>
    <property type="match status" value="1"/>
</dbReference>
<evidence type="ECO:0000256" key="3">
    <source>
        <dbReference type="ARBA" id="ARBA00022989"/>
    </source>
</evidence>
<comment type="subcellular location">
    <subcellularLocation>
        <location evidence="1">Membrane</location>
        <topology evidence="1">Multi-pass membrane protein</topology>
    </subcellularLocation>
</comment>
<keyword evidence="3 5" id="KW-1133">Transmembrane helix</keyword>
<evidence type="ECO:0000256" key="1">
    <source>
        <dbReference type="ARBA" id="ARBA00004141"/>
    </source>
</evidence>
<dbReference type="InterPro" id="IPR011547">
    <property type="entry name" value="SLC26A/SulP_dom"/>
</dbReference>
<reference evidence="7 8" key="1">
    <citation type="submission" date="2024-04" db="EMBL/GenBank/DDBJ databases">
        <authorList>
            <consortium name="Genoscope - CEA"/>
            <person name="William W."/>
        </authorList>
    </citation>
    <scope>NUCLEOTIDE SEQUENCE [LARGE SCALE GENOMIC DNA]</scope>
</reference>
<dbReference type="SUPFAM" id="SSF52091">
    <property type="entry name" value="SpoIIaa-like"/>
    <property type="match status" value="1"/>
</dbReference>
<feature type="transmembrane region" description="Helical" evidence="5">
    <location>
        <begin position="21"/>
        <end position="40"/>
    </location>
</feature>
<evidence type="ECO:0000256" key="2">
    <source>
        <dbReference type="ARBA" id="ARBA00022692"/>
    </source>
</evidence>
<name>A0AAV2ICN2_LYMST</name>
<dbReference type="InterPro" id="IPR036513">
    <property type="entry name" value="STAS_dom_sf"/>
</dbReference>
<evidence type="ECO:0000256" key="5">
    <source>
        <dbReference type="SAM" id="Phobius"/>
    </source>
</evidence>
<feature type="domain" description="STAS" evidence="6">
    <location>
        <begin position="257"/>
        <end position="393"/>
    </location>
</feature>
<dbReference type="CDD" id="cd07042">
    <property type="entry name" value="STAS_SulP_like_sulfate_transporter"/>
    <property type="match status" value="1"/>
</dbReference>
<feature type="transmembrane region" description="Helical" evidence="5">
    <location>
        <begin position="144"/>
        <end position="163"/>
    </location>
</feature>
<dbReference type="EMBL" id="CAXITT010000547">
    <property type="protein sequence ID" value="CAL1543425.1"/>
    <property type="molecule type" value="Genomic_DNA"/>
</dbReference>
<sequence length="488" mass="54188">MVVLLFFTIVINPRLKAKLGFDLPINLILVIMLTIISHFADFHKKFHVSVVGEVPFGMPTPGIPNFAILPNIYVDILVLTTISFAMTISMAMLMAKIHGYDIDSNQELIAYGICNVGCSFFFSQATSVSPPRTMILSNTGAKTMLNGIPTVLFLFIMFFAGGMLEALPIPYLAAMIIVSVKDLLLQFLSLKKIWKISKSDFVVWILTWLMTVFADLPWGIVAGMAIAIFGNIINNQLIQGSLIVVSNKEDLILKGEHRLGVHNPTGIKIFYFPSQLFFANAEVFKKQMFNNVFDPTNSKDLSYHLGVDDPDEMALVTESVHCIIIDCSAMTYMDMDGVNMLKMVILLYRQAGVQMLLVRVGQDAMRVMENAELFQILPRSCIFHDVEDALANEQKTRVGVSRLSMTVTTPYREDSLEQFLESAACDDGTGPMPMIFGSQPSMRSVDQIASGMNKETFDLARHVSSFLNIMAASSPKLSTHQLVKSTSV</sequence>
<accession>A0AAV2ICN2</accession>
<dbReference type="AlphaFoldDB" id="A0AAV2ICN2"/>
<evidence type="ECO:0000313" key="7">
    <source>
        <dbReference type="EMBL" id="CAL1543425.1"/>
    </source>
</evidence>
<keyword evidence="2 5" id="KW-0812">Transmembrane</keyword>
<dbReference type="PROSITE" id="PS50801">
    <property type="entry name" value="STAS"/>
    <property type="match status" value="1"/>
</dbReference>
<dbReference type="InterPro" id="IPR001902">
    <property type="entry name" value="SLC26A/SulP_fam"/>
</dbReference>
<evidence type="ECO:0000313" key="8">
    <source>
        <dbReference type="Proteomes" id="UP001497497"/>
    </source>
</evidence>
<feature type="transmembrane region" description="Helical" evidence="5">
    <location>
        <begin position="72"/>
        <end position="95"/>
    </location>
</feature>
<comment type="caution">
    <text evidence="7">The sequence shown here is derived from an EMBL/GenBank/DDBJ whole genome shotgun (WGS) entry which is preliminary data.</text>
</comment>
<feature type="transmembrane region" description="Helical" evidence="5">
    <location>
        <begin position="169"/>
        <end position="189"/>
    </location>
</feature>
<organism evidence="7 8">
    <name type="scientific">Lymnaea stagnalis</name>
    <name type="common">Great pond snail</name>
    <name type="synonym">Helix stagnalis</name>
    <dbReference type="NCBI Taxonomy" id="6523"/>
    <lineage>
        <taxon>Eukaryota</taxon>
        <taxon>Metazoa</taxon>
        <taxon>Spiralia</taxon>
        <taxon>Lophotrochozoa</taxon>
        <taxon>Mollusca</taxon>
        <taxon>Gastropoda</taxon>
        <taxon>Heterobranchia</taxon>
        <taxon>Euthyneura</taxon>
        <taxon>Panpulmonata</taxon>
        <taxon>Hygrophila</taxon>
        <taxon>Lymnaeoidea</taxon>
        <taxon>Lymnaeidae</taxon>
        <taxon>Lymnaea</taxon>
    </lineage>
</organism>
<dbReference type="Pfam" id="PF00916">
    <property type="entry name" value="Sulfate_transp"/>
    <property type="match status" value="1"/>
</dbReference>
<dbReference type="GO" id="GO:0055085">
    <property type="term" value="P:transmembrane transport"/>
    <property type="evidence" value="ECO:0007669"/>
    <property type="project" value="InterPro"/>
</dbReference>
<dbReference type="Gene3D" id="3.30.750.24">
    <property type="entry name" value="STAS domain"/>
    <property type="match status" value="1"/>
</dbReference>